<dbReference type="AlphaFoldDB" id="A0A4R8DRM7"/>
<dbReference type="Gene3D" id="1.10.10.10">
    <property type="entry name" value="Winged helix-like DNA-binding domain superfamily/Winged helix DNA-binding domain"/>
    <property type="match status" value="1"/>
</dbReference>
<dbReference type="NCBIfam" id="TIGR02985">
    <property type="entry name" value="Sig70_bacteroi1"/>
    <property type="match status" value="1"/>
</dbReference>
<feature type="domain" description="RNA polymerase sigma-70 region 2" evidence="5">
    <location>
        <begin position="31"/>
        <end position="92"/>
    </location>
</feature>
<dbReference type="Pfam" id="PF04542">
    <property type="entry name" value="Sigma70_r2"/>
    <property type="match status" value="1"/>
</dbReference>
<evidence type="ECO:0000313" key="8">
    <source>
        <dbReference type="Proteomes" id="UP000294498"/>
    </source>
</evidence>
<evidence type="ECO:0000256" key="1">
    <source>
        <dbReference type="ARBA" id="ARBA00010641"/>
    </source>
</evidence>
<evidence type="ECO:0000313" key="7">
    <source>
        <dbReference type="EMBL" id="TDX00864.1"/>
    </source>
</evidence>
<dbReference type="Gene3D" id="1.10.1740.10">
    <property type="match status" value="1"/>
</dbReference>
<dbReference type="InterPro" id="IPR013325">
    <property type="entry name" value="RNA_pol_sigma_r2"/>
</dbReference>
<name>A0A4R8DRM7_9BACT</name>
<dbReference type="OrthoDB" id="659361at2"/>
<keyword evidence="4" id="KW-0804">Transcription</keyword>
<keyword evidence="2" id="KW-0805">Transcription regulation</keyword>
<dbReference type="GO" id="GO:0006352">
    <property type="term" value="P:DNA-templated transcription initiation"/>
    <property type="evidence" value="ECO:0007669"/>
    <property type="project" value="InterPro"/>
</dbReference>
<proteinExistence type="inferred from homology"/>
<dbReference type="GO" id="GO:0003677">
    <property type="term" value="F:DNA binding"/>
    <property type="evidence" value="ECO:0007669"/>
    <property type="project" value="InterPro"/>
</dbReference>
<dbReference type="RefSeq" id="WP_133992922.1">
    <property type="nucleotide sequence ID" value="NZ_SODV01000001.1"/>
</dbReference>
<comment type="similarity">
    <text evidence="1">Belongs to the sigma-70 factor family. ECF subfamily.</text>
</comment>
<dbReference type="SUPFAM" id="SSF88946">
    <property type="entry name" value="Sigma2 domain of RNA polymerase sigma factors"/>
    <property type="match status" value="1"/>
</dbReference>
<keyword evidence="8" id="KW-1185">Reference proteome</keyword>
<comment type="caution">
    <text evidence="7">The sequence shown here is derived from an EMBL/GenBank/DDBJ whole genome shotgun (WGS) entry which is preliminary data.</text>
</comment>
<dbReference type="GO" id="GO:0016987">
    <property type="term" value="F:sigma factor activity"/>
    <property type="evidence" value="ECO:0007669"/>
    <property type="project" value="UniProtKB-KW"/>
</dbReference>
<dbReference type="PANTHER" id="PTHR43133:SF46">
    <property type="entry name" value="RNA POLYMERASE SIGMA-70 FACTOR ECF SUBFAMILY"/>
    <property type="match status" value="1"/>
</dbReference>
<protein>
    <submittedName>
        <fullName evidence="7">RNA polymerase sigma-70 factor (ECF subfamily)</fullName>
    </submittedName>
</protein>
<feature type="domain" description="RNA polymerase sigma factor 70 region 4 type 2" evidence="6">
    <location>
        <begin position="126"/>
        <end position="177"/>
    </location>
</feature>
<evidence type="ECO:0000256" key="4">
    <source>
        <dbReference type="ARBA" id="ARBA00023163"/>
    </source>
</evidence>
<dbReference type="InterPro" id="IPR013249">
    <property type="entry name" value="RNA_pol_sigma70_r4_t2"/>
</dbReference>
<dbReference type="InterPro" id="IPR014284">
    <property type="entry name" value="RNA_pol_sigma-70_dom"/>
</dbReference>
<dbReference type="SUPFAM" id="SSF88659">
    <property type="entry name" value="Sigma3 and sigma4 domains of RNA polymerase sigma factors"/>
    <property type="match status" value="1"/>
</dbReference>
<dbReference type="InterPro" id="IPR039425">
    <property type="entry name" value="RNA_pol_sigma-70-like"/>
</dbReference>
<evidence type="ECO:0000259" key="5">
    <source>
        <dbReference type="Pfam" id="PF04542"/>
    </source>
</evidence>
<dbReference type="InterPro" id="IPR036388">
    <property type="entry name" value="WH-like_DNA-bd_sf"/>
</dbReference>
<dbReference type="PANTHER" id="PTHR43133">
    <property type="entry name" value="RNA POLYMERASE ECF-TYPE SIGMA FACTO"/>
    <property type="match status" value="1"/>
</dbReference>
<accession>A0A4R8DRM7</accession>
<sequence length="186" mass="21311">MSSPSDKDTLAIFRELSVHGSEAALWRLHALYYPRLFAFTLSLVRVKETAEELASDVFVDIWEKRALLLDVSRPVAYLFVCARNKALRHLQRPSISWESFDDLPNLECALERGPHEMLISSEMLRVINEAIKALPPKCRVIFRLVKENDLKYKEVAELLHISEKTVENQMGIAFKKLSASIPFKLA</sequence>
<dbReference type="NCBIfam" id="TIGR02937">
    <property type="entry name" value="sigma70-ECF"/>
    <property type="match status" value="1"/>
</dbReference>
<evidence type="ECO:0000256" key="2">
    <source>
        <dbReference type="ARBA" id="ARBA00023015"/>
    </source>
</evidence>
<dbReference type="InterPro" id="IPR013324">
    <property type="entry name" value="RNA_pol_sigma_r3/r4-like"/>
</dbReference>
<evidence type="ECO:0000259" key="6">
    <source>
        <dbReference type="Pfam" id="PF08281"/>
    </source>
</evidence>
<reference evidence="7 8" key="1">
    <citation type="submission" date="2019-03" db="EMBL/GenBank/DDBJ databases">
        <title>Genomic Encyclopedia of Type Strains, Phase IV (KMG-IV): sequencing the most valuable type-strain genomes for metagenomic binning, comparative biology and taxonomic classification.</title>
        <authorList>
            <person name="Goeker M."/>
        </authorList>
    </citation>
    <scope>NUCLEOTIDE SEQUENCE [LARGE SCALE GENOMIC DNA]</scope>
    <source>
        <strain evidence="7 8">DSM 100059</strain>
    </source>
</reference>
<dbReference type="Pfam" id="PF08281">
    <property type="entry name" value="Sigma70_r4_2"/>
    <property type="match status" value="1"/>
</dbReference>
<dbReference type="InterPro" id="IPR007627">
    <property type="entry name" value="RNA_pol_sigma70_r2"/>
</dbReference>
<dbReference type="Proteomes" id="UP000294498">
    <property type="component" value="Unassembled WGS sequence"/>
</dbReference>
<dbReference type="InterPro" id="IPR014327">
    <property type="entry name" value="RNA_pol_sigma70_bacteroid"/>
</dbReference>
<dbReference type="EMBL" id="SODV01000001">
    <property type="protein sequence ID" value="TDX00864.1"/>
    <property type="molecule type" value="Genomic_DNA"/>
</dbReference>
<gene>
    <name evidence="7" type="ORF">EDB95_1893</name>
</gene>
<evidence type="ECO:0000256" key="3">
    <source>
        <dbReference type="ARBA" id="ARBA00023082"/>
    </source>
</evidence>
<organism evidence="7 8">
    <name type="scientific">Dinghuibacter silviterrae</name>
    <dbReference type="NCBI Taxonomy" id="1539049"/>
    <lineage>
        <taxon>Bacteria</taxon>
        <taxon>Pseudomonadati</taxon>
        <taxon>Bacteroidota</taxon>
        <taxon>Chitinophagia</taxon>
        <taxon>Chitinophagales</taxon>
        <taxon>Chitinophagaceae</taxon>
        <taxon>Dinghuibacter</taxon>
    </lineage>
</organism>
<keyword evidence="3" id="KW-0731">Sigma factor</keyword>